<accession>A0A239PQ13</accession>
<comment type="function">
    <text evidence="2">Catalyzes the isomerization between 2-isopropylmalate and 3-isopropylmalate, via the formation of 2-isopropylmaleate.</text>
</comment>
<evidence type="ECO:0000256" key="8">
    <source>
        <dbReference type="ARBA" id="ARBA00023304"/>
    </source>
</evidence>
<protein>
    <recommendedName>
        <fullName evidence="4">3-isopropylmalate dehydratase</fullName>
        <ecNumber evidence="4">4.2.1.33</ecNumber>
    </recommendedName>
</protein>
<keyword evidence="5" id="KW-0432">Leucine biosynthesis</keyword>
<keyword evidence="6" id="KW-0028">Amino-acid biosynthesis</keyword>
<dbReference type="InterPro" id="IPR050075">
    <property type="entry name" value="LeuD"/>
</dbReference>
<sequence length="174" mass="18260">MWPFTTLTSPAIPLLRDDIDANFIAPATGPWRGRPFGRLRLDATGRPRADSLFDRAPFSSAAILIVGRDFGAGARAGAAVESLLELGLRCVIGVSFAPAFLEAAQGRALLPAALDAQTAGPLADEALSGFALTVDLASRTIITCHGERFAFAPAAEAAPSADETQHLLYATPDW</sequence>
<evidence type="ECO:0000256" key="6">
    <source>
        <dbReference type="ARBA" id="ARBA00022605"/>
    </source>
</evidence>
<reference evidence="9 10" key="1">
    <citation type="submission" date="2017-07" db="EMBL/GenBank/DDBJ databases">
        <authorList>
            <person name="Sun Z.S."/>
            <person name="Albrecht U."/>
            <person name="Echele G."/>
            <person name="Lee C.C."/>
        </authorList>
    </citation>
    <scope>NUCLEOTIDE SEQUENCE [LARGE SCALE GENOMIC DNA]</scope>
    <source>
        <strain evidence="9 10">CGMCC 1.12710</strain>
    </source>
</reference>
<dbReference type="AlphaFoldDB" id="A0A239PQ13"/>
<dbReference type="GO" id="GO:0003861">
    <property type="term" value="F:3-isopropylmalate dehydratase activity"/>
    <property type="evidence" value="ECO:0007669"/>
    <property type="project" value="UniProtKB-EC"/>
</dbReference>
<dbReference type="PANTHER" id="PTHR43345:SF5">
    <property type="entry name" value="3-ISOPROPYLMALATE DEHYDRATASE SMALL SUBUNIT"/>
    <property type="match status" value="1"/>
</dbReference>
<comment type="catalytic activity">
    <reaction evidence="1">
        <text>(2R,3S)-3-isopropylmalate = (2S)-2-isopropylmalate</text>
        <dbReference type="Rhea" id="RHEA:32287"/>
        <dbReference type="ChEBI" id="CHEBI:1178"/>
        <dbReference type="ChEBI" id="CHEBI:35121"/>
        <dbReference type="EC" id="4.2.1.33"/>
    </reaction>
</comment>
<evidence type="ECO:0000256" key="2">
    <source>
        <dbReference type="ARBA" id="ARBA00002695"/>
    </source>
</evidence>
<name>A0A239PQ13_9PROT</name>
<dbReference type="Proteomes" id="UP000198346">
    <property type="component" value="Unassembled WGS sequence"/>
</dbReference>
<dbReference type="PANTHER" id="PTHR43345">
    <property type="entry name" value="3-ISOPROPYLMALATE DEHYDRATASE SMALL SUBUNIT 2-RELATED-RELATED"/>
    <property type="match status" value="1"/>
</dbReference>
<dbReference type="OrthoDB" id="9777465at2"/>
<evidence type="ECO:0000313" key="10">
    <source>
        <dbReference type="Proteomes" id="UP000198346"/>
    </source>
</evidence>
<keyword evidence="10" id="KW-1185">Reference proteome</keyword>
<dbReference type="EC" id="4.2.1.33" evidence="4"/>
<dbReference type="EMBL" id="FZQA01000002">
    <property type="protein sequence ID" value="SNT72228.1"/>
    <property type="molecule type" value="Genomic_DNA"/>
</dbReference>
<keyword evidence="8" id="KW-0100">Branched-chain amino acid biosynthesis</keyword>
<evidence type="ECO:0000256" key="3">
    <source>
        <dbReference type="ARBA" id="ARBA00004729"/>
    </source>
</evidence>
<dbReference type="SUPFAM" id="SSF52016">
    <property type="entry name" value="LeuD/IlvD-like"/>
    <property type="match status" value="1"/>
</dbReference>
<keyword evidence="7" id="KW-0456">Lyase</keyword>
<proteinExistence type="predicted"/>
<organism evidence="9 10">
    <name type="scientific">Amphiplicatus metriothermophilus</name>
    <dbReference type="NCBI Taxonomy" id="1519374"/>
    <lineage>
        <taxon>Bacteria</taxon>
        <taxon>Pseudomonadati</taxon>
        <taxon>Pseudomonadota</taxon>
        <taxon>Alphaproteobacteria</taxon>
        <taxon>Parvularculales</taxon>
        <taxon>Parvularculaceae</taxon>
        <taxon>Amphiplicatus</taxon>
    </lineage>
</organism>
<dbReference type="GO" id="GO:0009098">
    <property type="term" value="P:L-leucine biosynthetic process"/>
    <property type="evidence" value="ECO:0007669"/>
    <property type="project" value="UniProtKB-KW"/>
</dbReference>
<evidence type="ECO:0000256" key="4">
    <source>
        <dbReference type="ARBA" id="ARBA00011998"/>
    </source>
</evidence>
<evidence type="ECO:0000256" key="1">
    <source>
        <dbReference type="ARBA" id="ARBA00000491"/>
    </source>
</evidence>
<dbReference type="RefSeq" id="WP_089411741.1">
    <property type="nucleotide sequence ID" value="NZ_FZQA01000002.1"/>
</dbReference>
<comment type="pathway">
    <text evidence="3">Amino-acid biosynthesis; L-leucine biosynthesis; L-leucine from 3-methyl-2-oxobutanoate: step 2/4.</text>
</comment>
<evidence type="ECO:0000313" key="9">
    <source>
        <dbReference type="EMBL" id="SNT72228.1"/>
    </source>
</evidence>
<dbReference type="Gene3D" id="3.20.19.10">
    <property type="entry name" value="Aconitase, domain 4"/>
    <property type="match status" value="1"/>
</dbReference>
<evidence type="ECO:0000256" key="7">
    <source>
        <dbReference type="ARBA" id="ARBA00023239"/>
    </source>
</evidence>
<evidence type="ECO:0000256" key="5">
    <source>
        <dbReference type="ARBA" id="ARBA00022430"/>
    </source>
</evidence>
<dbReference type="InterPro" id="IPR015928">
    <property type="entry name" value="Aconitase/3IPM_dehydase_swvl"/>
</dbReference>
<gene>
    <name evidence="9" type="ORF">SAMN06297382_1265</name>
</gene>